<dbReference type="Gene3D" id="3.30.70.270">
    <property type="match status" value="1"/>
</dbReference>
<dbReference type="EMBL" id="VMKJ01000029">
    <property type="protein sequence ID" value="TVO34712.1"/>
    <property type="molecule type" value="Genomic_DNA"/>
</dbReference>
<sequence>MNKVFQSLSEQMRITDHDIERRKVFMSFTNKDVSILKEASSWITSFIPEIVRQFYVLQTGIPEIALIIGDRETLNNLHKSMQVYVYELFEGEYDLTYVEKRLRIGKVHHRIGVSPKLYLSGINQLQLLLEDIIDDNAEENGMNAKDLKQAIRKLMYFDNQFVFDTYISSLQLEVESANYQLEDYASRLEDTVAERTRELTELSQKDPLTNLYNQRAFYEHLEKGMSQVERVGGAYSLLYIDVNKFKTINDTKGHKVGDEILIAVSKAILSTIRMQETAARYGGDEFCILLPNTKAENLSFYCERLFDAFDKMKPLDVTLSVGGAEMSPAAGYNIDDLIIRADKQMYLAKQKAHTTGKHQLRVEIKTLEQV</sequence>
<comment type="caution">
    <text evidence="8">The sequence shown here is derived from an EMBL/GenBank/DDBJ whole genome shotgun (WGS) entry which is preliminary data.</text>
</comment>
<evidence type="ECO:0000256" key="2">
    <source>
        <dbReference type="ARBA" id="ARBA00012528"/>
    </source>
</evidence>
<dbReference type="SUPFAM" id="SSF46458">
    <property type="entry name" value="Globin-like"/>
    <property type="match status" value="1"/>
</dbReference>
<dbReference type="InterPro" id="IPR000160">
    <property type="entry name" value="GGDEF_dom"/>
</dbReference>
<evidence type="ECO:0000259" key="7">
    <source>
        <dbReference type="PROSITE" id="PS50887"/>
    </source>
</evidence>
<dbReference type="NCBIfam" id="TIGR00254">
    <property type="entry name" value="GGDEF"/>
    <property type="match status" value="1"/>
</dbReference>
<dbReference type="InterPro" id="IPR029787">
    <property type="entry name" value="Nucleotide_cyclase"/>
</dbReference>
<dbReference type="GO" id="GO:0052621">
    <property type="term" value="F:diguanylate cyclase activity"/>
    <property type="evidence" value="ECO:0007669"/>
    <property type="project" value="UniProtKB-EC"/>
</dbReference>
<dbReference type="SMART" id="SM00267">
    <property type="entry name" value="GGDEF"/>
    <property type="match status" value="1"/>
</dbReference>
<dbReference type="PROSITE" id="PS50887">
    <property type="entry name" value="GGDEF"/>
    <property type="match status" value="1"/>
</dbReference>
<dbReference type="SUPFAM" id="SSF55073">
    <property type="entry name" value="Nucleotide cyclase"/>
    <property type="match status" value="1"/>
</dbReference>
<dbReference type="InterPro" id="IPR050469">
    <property type="entry name" value="Diguanylate_Cyclase"/>
</dbReference>
<evidence type="ECO:0000256" key="6">
    <source>
        <dbReference type="SAM" id="Coils"/>
    </source>
</evidence>
<dbReference type="RefSeq" id="WP_144388667.1">
    <property type="nucleotide sequence ID" value="NZ_CANNCB010000025.1"/>
</dbReference>
<dbReference type="InterPro" id="IPR009050">
    <property type="entry name" value="Globin-like_sf"/>
</dbReference>
<name>A0A557P227_9VIBR</name>
<reference evidence="8 9" key="1">
    <citation type="submission" date="2019-07" db="EMBL/GenBank/DDBJ databases">
        <title>The draft genome sequence of Vibrio algivorus M1486.</title>
        <authorList>
            <person name="Meng X."/>
        </authorList>
    </citation>
    <scope>NUCLEOTIDE SEQUENCE [LARGE SCALE GENOMIC DNA]</scope>
    <source>
        <strain evidence="8 9">M1486</strain>
    </source>
</reference>
<comment type="cofactor">
    <cofactor evidence="1">
        <name>Mg(2+)</name>
        <dbReference type="ChEBI" id="CHEBI:18420"/>
    </cofactor>
</comment>
<dbReference type="InterPro" id="IPR012292">
    <property type="entry name" value="Globin/Proto"/>
</dbReference>
<protein>
    <recommendedName>
        <fullName evidence="3">Diguanylate cyclase DosC</fullName>
        <ecNumber evidence="2">2.7.7.65</ecNumber>
    </recommendedName>
    <alternativeName>
        <fullName evidence="4">Direct oxygen-sensing cyclase</fullName>
    </alternativeName>
</protein>
<evidence type="ECO:0000256" key="1">
    <source>
        <dbReference type="ARBA" id="ARBA00001946"/>
    </source>
</evidence>
<organism evidence="8 9">
    <name type="scientific">Vibrio algivorus</name>
    <dbReference type="NCBI Taxonomy" id="1667024"/>
    <lineage>
        <taxon>Bacteria</taxon>
        <taxon>Pseudomonadati</taxon>
        <taxon>Pseudomonadota</taxon>
        <taxon>Gammaproteobacteria</taxon>
        <taxon>Vibrionales</taxon>
        <taxon>Vibrionaceae</taxon>
        <taxon>Vibrio</taxon>
    </lineage>
</organism>
<dbReference type="GO" id="GO:0020037">
    <property type="term" value="F:heme binding"/>
    <property type="evidence" value="ECO:0007669"/>
    <property type="project" value="InterPro"/>
</dbReference>
<dbReference type="Pfam" id="PF11563">
    <property type="entry name" value="Protoglobin"/>
    <property type="match status" value="1"/>
</dbReference>
<dbReference type="InterPro" id="IPR043128">
    <property type="entry name" value="Rev_trsase/Diguanyl_cyclase"/>
</dbReference>
<accession>A0A557P227</accession>
<dbReference type="Pfam" id="PF00990">
    <property type="entry name" value="GGDEF"/>
    <property type="match status" value="1"/>
</dbReference>
<gene>
    <name evidence="8" type="ORF">FOF44_12990</name>
</gene>
<dbReference type="EC" id="2.7.7.65" evidence="2"/>
<evidence type="ECO:0000256" key="4">
    <source>
        <dbReference type="ARBA" id="ARBA00029839"/>
    </source>
</evidence>
<dbReference type="PANTHER" id="PTHR45138">
    <property type="entry name" value="REGULATORY COMPONENTS OF SENSORY TRANSDUCTION SYSTEM"/>
    <property type="match status" value="1"/>
</dbReference>
<keyword evidence="6" id="KW-0175">Coiled coil</keyword>
<dbReference type="InterPro" id="IPR044398">
    <property type="entry name" value="Globin-sensor_dom"/>
</dbReference>
<dbReference type="Proteomes" id="UP000319828">
    <property type="component" value="Unassembled WGS sequence"/>
</dbReference>
<dbReference type="AlphaFoldDB" id="A0A557P227"/>
<feature type="coiled-coil region" evidence="6">
    <location>
        <begin position="167"/>
        <end position="205"/>
    </location>
</feature>
<evidence type="ECO:0000313" key="9">
    <source>
        <dbReference type="Proteomes" id="UP000319828"/>
    </source>
</evidence>
<evidence type="ECO:0000256" key="5">
    <source>
        <dbReference type="ARBA" id="ARBA00034247"/>
    </source>
</evidence>
<dbReference type="Gene3D" id="1.10.490.10">
    <property type="entry name" value="Globins"/>
    <property type="match status" value="1"/>
</dbReference>
<dbReference type="CDD" id="cd01949">
    <property type="entry name" value="GGDEF"/>
    <property type="match status" value="1"/>
</dbReference>
<dbReference type="OrthoDB" id="9803824at2"/>
<dbReference type="PANTHER" id="PTHR45138:SF9">
    <property type="entry name" value="DIGUANYLATE CYCLASE DGCM-RELATED"/>
    <property type="match status" value="1"/>
</dbReference>
<comment type="catalytic activity">
    <reaction evidence="5">
        <text>2 GTP = 3',3'-c-di-GMP + 2 diphosphate</text>
        <dbReference type="Rhea" id="RHEA:24898"/>
        <dbReference type="ChEBI" id="CHEBI:33019"/>
        <dbReference type="ChEBI" id="CHEBI:37565"/>
        <dbReference type="ChEBI" id="CHEBI:58805"/>
        <dbReference type="EC" id="2.7.7.65"/>
    </reaction>
</comment>
<feature type="domain" description="GGDEF" evidence="7">
    <location>
        <begin position="233"/>
        <end position="365"/>
    </location>
</feature>
<evidence type="ECO:0000256" key="3">
    <source>
        <dbReference type="ARBA" id="ARBA00015125"/>
    </source>
</evidence>
<dbReference type="GO" id="GO:0019825">
    <property type="term" value="F:oxygen binding"/>
    <property type="evidence" value="ECO:0007669"/>
    <property type="project" value="InterPro"/>
</dbReference>
<evidence type="ECO:0000313" key="8">
    <source>
        <dbReference type="EMBL" id="TVO34712.1"/>
    </source>
</evidence>
<dbReference type="FunFam" id="3.30.70.270:FF:000001">
    <property type="entry name" value="Diguanylate cyclase domain protein"/>
    <property type="match status" value="1"/>
</dbReference>
<proteinExistence type="predicted"/>